<organism evidence="1 2">
    <name type="scientific">Eleutherodactylus coqui</name>
    <name type="common">Puerto Rican coqui</name>
    <dbReference type="NCBI Taxonomy" id="57060"/>
    <lineage>
        <taxon>Eukaryota</taxon>
        <taxon>Metazoa</taxon>
        <taxon>Chordata</taxon>
        <taxon>Craniata</taxon>
        <taxon>Vertebrata</taxon>
        <taxon>Euteleostomi</taxon>
        <taxon>Amphibia</taxon>
        <taxon>Batrachia</taxon>
        <taxon>Anura</taxon>
        <taxon>Neobatrachia</taxon>
        <taxon>Hyloidea</taxon>
        <taxon>Eleutherodactylidae</taxon>
        <taxon>Eleutherodactylinae</taxon>
        <taxon>Eleutherodactylus</taxon>
        <taxon>Eleutherodactylus</taxon>
    </lineage>
</organism>
<reference evidence="1" key="1">
    <citation type="thesis" date="2020" institute="ProQuest LLC" country="789 East Eisenhower Parkway, Ann Arbor, MI, USA">
        <title>Comparative Genomics and Chromosome Evolution.</title>
        <authorList>
            <person name="Mudd A.B."/>
        </authorList>
    </citation>
    <scope>NUCLEOTIDE SEQUENCE</scope>
    <source>
        <strain evidence="1">HN-11 Male</strain>
        <tissue evidence="1">Kidney and liver</tissue>
    </source>
</reference>
<keyword evidence="2" id="KW-1185">Reference proteome</keyword>
<dbReference type="AlphaFoldDB" id="A0A8J6B9G0"/>
<evidence type="ECO:0000313" key="1">
    <source>
        <dbReference type="EMBL" id="KAG9460759.1"/>
    </source>
</evidence>
<name>A0A8J6B9G0_ELECQ</name>
<protein>
    <submittedName>
        <fullName evidence="1">Uncharacterized protein</fullName>
    </submittedName>
</protein>
<proteinExistence type="predicted"/>
<accession>A0A8J6B9G0</accession>
<dbReference type="Proteomes" id="UP000770717">
    <property type="component" value="Unassembled WGS sequence"/>
</dbReference>
<gene>
    <name evidence="1" type="ORF">GDO78_019703</name>
</gene>
<evidence type="ECO:0000313" key="2">
    <source>
        <dbReference type="Proteomes" id="UP000770717"/>
    </source>
</evidence>
<comment type="caution">
    <text evidence="1">The sequence shown here is derived from an EMBL/GenBank/DDBJ whole genome shotgun (WGS) entry which is preliminary data.</text>
</comment>
<sequence length="80" mass="9273">MTNHDTAELPRVHMDFWGKTVNPLRPNHRDVRGLQKQATSRPLGPLHFSTSVVRILHFDHCKKCLLVPQLPERTKCSIQH</sequence>
<dbReference type="EMBL" id="WNTK01041994">
    <property type="protein sequence ID" value="KAG9460759.1"/>
    <property type="molecule type" value="Genomic_DNA"/>
</dbReference>